<evidence type="ECO:0000256" key="7">
    <source>
        <dbReference type="SAM" id="MobiDB-lite"/>
    </source>
</evidence>
<evidence type="ECO:0008006" key="13">
    <source>
        <dbReference type="Google" id="ProtNLM"/>
    </source>
</evidence>
<evidence type="ECO:0000256" key="5">
    <source>
        <dbReference type="ARBA" id="ARBA00022825"/>
    </source>
</evidence>
<evidence type="ECO:0000256" key="4">
    <source>
        <dbReference type="ARBA" id="ARBA00022801"/>
    </source>
</evidence>
<dbReference type="InterPro" id="IPR040921">
    <property type="entry name" value="Peptidase_S66C"/>
</dbReference>
<dbReference type="SUPFAM" id="SSF141986">
    <property type="entry name" value="LD-carboxypeptidase A C-terminal domain-like"/>
    <property type="match status" value="1"/>
</dbReference>
<dbReference type="GO" id="GO:0008236">
    <property type="term" value="F:serine-type peptidase activity"/>
    <property type="evidence" value="ECO:0007669"/>
    <property type="project" value="UniProtKB-KW"/>
</dbReference>
<dbReference type="Pfam" id="PF02016">
    <property type="entry name" value="Peptidase_S66"/>
    <property type="match status" value="1"/>
</dbReference>
<dbReference type="CDD" id="cd07025">
    <property type="entry name" value="Peptidase_S66"/>
    <property type="match status" value="1"/>
</dbReference>
<keyword evidence="8" id="KW-0732">Signal</keyword>
<proteinExistence type="inferred from homology"/>
<gene>
    <name evidence="11" type="ORF">BGO89_11865</name>
</gene>
<keyword evidence="5" id="KW-0720">Serine protease</keyword>
<evidence type="ECO:0000256" key="2">
    <source>
        <dbReference type="ARBA" id="ARBA00022645"/>
    </source>
</evidence>
<dbReference type="PANTHER" id="PTHR30237">
    <property type="entry name" value="MURAMOYLTETRAPEPTIDE CARBOXYPEPTIDASE"/>
    <property type="match status" value="1"/>
</dbReference>
<reference evidence="11 12" key="1">
    <citation type="submission" date="2016-09" db="EMBL/GenBank/DDBJ databases">
        <title>Genome-resolved meta-omics ties microbial dynamics to process performance in biotechnology for thiocyanate degradation.</title>
        <authorList>
            <person name="Kantor R.S."/>
            <person name="Huddy R.J."/>
            <person name="Iyer R."/>
            <person name="Thomas B.C."/>
            <person name="Brown C.T."/>
            <person name="Anantharaman K."/>
            <person name="Tringe S."/>
            <person name="Hettich R.L."/>
            <person name="Harrison S.T."/>
            <person name="Banfield J.F."/>
        </authorList>
    </citation>
    <scope>NUCLEOTIDE SEQUENCE [LARGE SCALE GENOMIC DNA]</scope>
    <source>
        <strain evidence="11">59-99</strain>
    </source>
</reference>
<comment type="caution">
    <text evidence="11">The sequence shown here is derived from an EMBL/GenBank/DDBJ whole genome shotgun (WGS) entry which is preliminary data.</text>
</comment>
<evidence type="ECO:0000259" key="10">
    <source>
        <dbReference type="Pfam" id="PF17676"/>
    </source>
</evidence>
<dbReference type="InterPro" id="IPR027461">
    <property type="entry name" value="Carboxypeptidase_A_C_sf"/>
</dbReference>
<comment type="similarity">
    <text evidence="1">Belongs to the peptidase S66 family.</text>
</comment>
<dbReference type="InterPro" id="IPR029062">
    <property type="entry name" value="Class_I_gatase-like"/>
</dbReference>
<name>A0A1M3KY77_9BACT</name>
<dbReference type="InterPro" id="IPR040449">
    <property type="entry name" value="Peptidase_S66_N"/>
</dbReference>
<feature type="active site" description="Charge relay system" evidence="6">
    <location>
        <position position="247"/>
    </location>
</feature>
<evidence type="ECO:0000256" key="6">
    <source>
        <dbReference type="PIRSR" id="PIRSR028757-1"/>
    </source>
</evidence>
<dbReference type="Gene3D" id="3.50.30.60">
    <property type="entry name" value="LD-carboxypeptidase A C-terminal domain-like"/>
    <property type="match status" value="1"/>
</dbReference>
<dbReference type="EMBL" id="MKVH01000024">
    <property type="protein sequence ID" value="OJX57189.1"/>
    <property type="molecule type" value="Genomic_DNA"/>
</dbReference>
<feature type="region of interest" description="Disordered" evidence="7">
    <location>
        <begin position="21"/>
        <end position="41"/>
    </location>
</feature>
<keyword evidence="3" id="KW-0645">Protease</keyword>
<dbReference type="PIRSF" id="PIRSF028757">
    <property type="entry name" value="LD-carboxypeptidase"/>
    <property type="match status" value="1"/>
</dbReference>
<feature type="domain" description="LD-carboxypeptidase N-terminal" evidence="9">
    <location>
        <begin position="53"/>
        <end position="169"/>
    </location>
</feature>
<protein>
    <recommendedName>
        <fullName evidence="13">LD-carboxypeptidase</fullName>
    </recommendedName>
</protein>
<evidence type="ECO:0000313" key="12">
    <source>
        <dbReference type="Proteomes" id="UP000184233"/>
    </source>
</evidence>
<keyword evidence="2" id="KW-0121">Carboxypeptidase</keyword>
<feature type="active site" description="Charge relay system" evidence="6">
    <location>
        <position position="320"/>
    </location>
</feature>
<dbReference type="AlphaFoldDB" id="A0A1M3KY77"/>
<dbReference type="InterPro" id="IPR003507">
    <property type="entry name" value="S66_fam"/>
</dbReference>
<feature type="domain" description="LD-carboxypeptidase C-terminal" evidence="10">
    <location>
        <begin position="216"/>
        <end position="335"/>
    </location>
</feature>
<feature type="chain" id="PRO_5013109855" description="LD-carboxypeptidase" evidence="8">
    <location>
        <begin position="21"/>
        <end position="352"/>
    </location>
</feature>
<keyword evidence="4" id="KW-0378">Hydrolase</keyword>
<dbReference type="InterPro" id="IPR027478">
    <property type="entry name" value="LdcA_N"/>
</dbReference>
<evidence type="ECO:0000256" key="1">
    <source>
        <dbReference type="ARBA" id="ARBA00010233"/>
    </source>
</evidence>
<dbReference type="PANTHER" id="PTHR30237:SF2">
    <property type="entry name" value="MUREIN TETRAPEPTIDE CARBOXYPEPTIDASE"/>
    <property type="match status" value="1"/>
</dbReference>
<accession>A0A1M3KY77</accession>
<dbReference type="Gene3D" id="3.40.50.10740">
    <property type="entry name" value="Class I glutamine amidotransferase-like"/>
    <property type="match status" value="1"/>
</dbReference>
<sequence length="352" mass="37787">MNRRRFITSLAAATALPAVASSMTRDKGSETTASEGTAGPLIRPGAIAPGQTVGIVCPASGVMTKELSDFITLCQRWNVTVKLGANVSKRYGYLAAPDEERARELMDFVNDPTVDAIVCGRGGYGVMRILPMLDFQAIRAAGKIIMGFSDITALLIAVQQLSGLVTFHGPVASSTFDAFTTTAMTDVVLQAPTKAERRSSAFSDPQVRVLSPGLARGRLTGGNLAMIVSTLGTRYEIDTNGAILFLEEINEEPYRIDRMLTQLWLAGKLQQCAGIALGNFRDCEAKGTSRSEPSFPLQQVIQDRISSLKLPAVYGLPFGHVKSKLVLPLGVQAELDADNRSLRLLEDAVTHA</sequence>
<feature type="active site" description="Nucleophile" evidence="6">
    <location>
        <position position="149"/>
    </location>
</feature>
<dbReference type="GO" id="GO:0006508">
    <property type="term" value="P:proteolysis"/>
    <property type="evidence" value="ECO:0007669"/>
    <property type="project" value="UniProtKB-KW"/>
</dbReference>
<evidence type="ECO:0000259" key="9">
    <source>
        <dbReference type="Pfam" id="PF02016"/>
    </source>
</evidence>
<dbReference type="Proteomes" id="UP000184233">
    <property type="component" value="Unassembled WGS sequence"/>
</dbReference>
<organism evidence="11 12">
    <name type="scientific">Candidatus Kapaibacterium thiocyanatum</name>
    <dbReference type="NCBI Taxonomy" id="1895771"/>
    <lineage>
        <taxon>Bacteria</taxon>
        <taxon>Pseudomonadati</taxon>
        <taxon>Candidatus Kapaibacteriota</taxon>
        <taxon>Candidatus Kapaibacteriia</taxon>
        <taxon>Candidatus Kapaibacteriales</taxon>
        <taxon>Candidatus Kapaibacteriaceae</taxon>
        <taxon>Candidatus Kapaibacterium</taxon>
    </lineage>
</organism>
<dbReference type="STRING" id="1895771.BGO89_11865"/>
<feature type="signal peptide" evidence="8">
    <location>
        <begin position="1"/>
        <end position="20"/>
    </location>
</feature>
<evidence type="ECO:0000256" key="3">
    <source>
        <dbReference type="ARBA" id="ARBA00022670"/>
    </source>
</evidence>
<evidence type="ECO:0000313" key="11">
    <source>
        <dbReference type="EMBL" id="OJX57189.1"/>
    </source>
</evidence>
<dbReference type="SUPFAM" id="SSF52317">
    <property type="entry name" value="Class I glutamine amidotransferase-like"/>
    <property type="match status" value="1"/>
</dbReference>
<dbReference type="GO" id="GO:0004180">
    <property type="term" value="F:carboxypeptidase activity"/>
    <property type="evidence" value="ECO:0007669"/>
    <property type="project" value="UniProtKB-KW"/>
</dbReference>
<evidence type="ECO:0000256" key="8">
    <source>
        <dbReference type="SAM" id="SignalP"/>
    </source>
</evidence>
<dbReference type="Pfam" id="PF17676">
    <property type="entry name" value="Peptidase_S66C"/>
    <property type="match status" value="1"/>
</dbReference>